<dbReference type="InterPro" id="IPR036812">
    <property type="entry name" value="NAD(P)_OxRdtase_dom_sf"/>
</dbReference>
<evidence type="ECO:0000313" key="3">
    <source>
        <dbReference type="EMBL" id="SUD69702.1"/>
    </source>
</evidence>
<dbReference type="CDD" id="cd19095">
    <property type="entry name" value="AKR_PA4992-like"/>
    <property type="match status" value="1"/>
</dbReference>
<accession>A0A379KNS6</accession>
<sequence length="302" mass="32953">MYARRDVLRASAALGLLACSPWLRAAPSTGLLTRKVPSTGEALPVIGAGTSGSFEVEAGSADYQQLKAVLKAFFEGGGKVIDTSPNYGGADRILGQLLEEGGWHQQCFIATKIAADSRADAEAQWAGTLKSLRTDKVDLLQIHNLRDWKTQLPYARELKQQGKTRYIGITHYLNSGHDEVARLVRSEPLDFIQINYSVNAPQAASELLPLCQDKGVAVLINRAFDDGRLFAKVKDKPLPAWAAEAGVSSWAQVFLKFAFSHRAVTTVIPATGRPDRQLDQLKAGHEPLFTQAQQKALIEQFA</sequence>
<name>A0A379KNS6_PSEPU</name>
<protein>
    <submittedName>
        <fullName evidence="3">Aldo/keto reductase</fullName>
        <ecNumber evidence="3">1.1.1.-</ecNumber>
    </submittedName>
</protein>
<dbReference type="EC" id="1.1.1.-" evidence="3"/>
<dbReference type="PANTHER" id="PTHR43312:SF1">
    <property type="entry name" value="NADP-DEPENDENT OXIDOREDUCTASE DOMAIN-CONTAINING PROTEIN"/>
    <property type="match status" value="1"/>
</dbReference>
<dbReference type="InterPro" id="IPR023210">
    <property type="entry name" value="NADP_OxRdtase_dom"/>
</dbReference>
<evidence type="ECO:0000259" key="2">
    <source>
        <dbReference type="Pfam" id="PF00248"/>
    </source>
</evidence>
<feature type="domain" description="NADP-dependent oxidoreductase" evidence="2">
    <location>
        <begin position="46"/>
        <end position="293"/>
    </location>
</feature>
<dbReference type="Proteomes" id="UP000254602">
    <property type="component" value="Unassembled WGS sequence"/>
</dbReference>
<gene>
    <name evidence="3" type="primary">yhdN_1</name>
    <name evidence="3" type="ORF">NCTC7914_03850</name>
</gene>
<dbReference type="InterPro" id="IPR053135">
    <property type="entry name" value="AKR2_Oxidoreductase"/>
</dbReference>
<dbReference type="GO" id="GO:0016491">
    <property type="term" value="F:oxidoreductase activity"/>
    <property type="evidence" value="ECO:0007669"/>
    <property type="project" value="UniProtKB-KW"/>
</dbReference>
<feature type="signal peptide" evidence="1">
    <location>
        <begin position="1"/>
        <end position="25"/>
    </location>
</feature>
<evidence type="ECO:0000313" key="4">
    <source>
        <dbReference type="Proteomes" id="UP000254602"/>
    </source>
</evidence>
<reference evidence="3 4" key="1">
    <citation type="submission" date="2018-06" db="EMBL/GenBank/DDBJ databases">
        <authorList>
            <consortium name="Pathogen Informatics"/>
            <person name="Doyle S."/>
        </authorList>
    </citation>
    <scope>NUCLEOTIDE SEQUENCE [LARGE SCALE GENOMIC DNA]</scope>
    <source>
        <strain evidence="3 4">NCTC7914</strain>
    </source>
</reference>
<organism evidence="3 4">
    <name type="scientific">Pseudomonas putida</name>
    <name type="common">Arthrobacter siderocapsulatus</name>
    <dbReference type="NCBI Taxonomy" id="303"/>
    <lineage>
        <taxon>Bacteria</taxon>
        <taxon>Pseudomonadati</taxon>
        <taxon>Pseudomonadota</taxon>
        <taxon>Gammaproteobacteria</taxon>
        <taxon>Pseudomonadales</taxon>
        <taxon>Pseudomonadaceae</taxon>
        <taxon>Pseudomonas</taxon>
    </lineage>
</organism>
<dbReference type="AlphaFoldDB" id="A0A379KNS6"/>
<keyword evidence="1" id="KW-0732">Signal</keyword>
<proteinExistence type="predicted"/>
<dbReference type="PANTHER" id="PTHR43312">
    <property type="entry name" value="D-THREO-ALDOSE 1-DEHYDROGENASE"/>
    <property type="match status" value="1"/>
</dbReference>
<evidence type="ECO:0000256" key="1">
    <source>
        <dbReference type="SAM" id="SignalP"/>
    </source>
</evidence>
<keyword evidence="3" id="KW-0560">Oxidoreductase</keyword>
<dbReference type="Gene3D" id="3.20.20.100">
    <property type="entry name" value="NADP-dependent oxidoreductase domain"/>
    <property type="match status" value="1"/>
</dbReference>
<dbReference type="EMBL" id="UGUY01000001">
    <property type="protein sequence ID" value="SUD69702.1"/>
    <property type="molecule type" value="Genomic_DNA"/>
</dbReference>
<dbReference type="RefSeq" id="WP_115274782.1">
    <property type="nucleotide sequence ID" value="NZ_UGUY01000001.1"/>
</dbReference>
<dbReference type="Pfam" id="PF00248">
    <property type="entry name" value="Aldo_ket_red"/>
    <property type="match status" value="1"/>
</dbReference>
<feature type="chain" id="PRO_5016582093" evidence="1">
    <location>
        <begin position="26"/>
        <end position="302"/>
    </location>
</feature>
<dbReference type="SUPFAM" id="SSF51430">
    <property type="entry name" value="NAD(P)-linked oxidoreductase"/>
    <property type="match status" value="1"/>
</dbReference>